<evidence type="ECO:0000313" key="1">
    <source>
        <dbReference type="EMBL" id="RAR85789.1"/>
    </source>
</evidence>
<gene>
    <name evidence="1" type="ORF">AX018_100317</name>
</gene>
<dbReference type="SUPFAM" id="SSF52768">
    <property type="entry name" value="Arginase/deacetylase"/>
    <property type="match status" value="1"/>
</dbReference>
<dbReference type="Proteomes" id="UP000248856">
    <property type="component" value="Unassembled WGS sequence"/>
</dbReference>
<reference evidence="1 2" key="1">
    <citation type="submission" date="2018-06" db="EMBL/GenBank/DDBJ databases">
        <title>Genomic Encyclopedia of Archaeal and Bacterial Type Strains, Phase II (KMG-II): from individual species to whole genera.</title>
        <authorList>
            <person name="Goeker M."/>
        </authorList>
    </citation>
    <scope>NUCLEOTIDE SEQUENCE [LARGE SCALE GENOMIC DNA]</scope>
    <source>
        <strain evidence="1 2">CFPB 3232</strain>
    </source>
</reference>
<dbReference type="RefSeq" id="WP_111875864.1">
    <property type="nucleotide sequence ID" value="NZ_CBCSGC010000211.1"/>
</dbReference>
<organism evidence="1 2">
    <name type="scientific">Paracidovorax anthurii</name>
    <dbReference type="NCBI Taxonomy" id="78229"/>
    <lineage>
        <taxon>Bacteria</taxon>
        <taxon>Pseudomonadati</taxon>
        <taxon>Pseudomonadota</taxon>
        <taxon>Betaproteobacteria</taxon>
        <taxon>Burkholderiales</taxon>
        <taxon>Comamonadaceae</taxon>
        <taxon>Paracidovorax</taxon>
    </lineage>
</organism>
<dbReference type="AlphaFoldDB" id="A0A328ZIT8"/>
<dbReference type="OrthoDB" id="8770139at2"/>
<protein>
    <submittedName>
        <fullName evidence="1">Arginase family protein</fullName>
    </submittedName>
</protein>
<dbReference type="InterPro" id="IPR023696">
    <property type="entry name" value="Ureohydrolase_dom_sf"/>
</dbReference>
<accession>A0A328ZIT8</accession>
<sequence length="302" mass="34042">MSLLLADPMVLDLDGSVAELPGERRLVLADAWQEPLRMACSLRRMRAFGALLDECLPTFPEYGPVFTGSGDFHHLSWLLIARSLAARGYGPKQPVRVVVLDNHPDNMWYPFGVHCGSWVRHVAMMPEVSHVHVVGITSADIGLRRVWEHSLDPLWSGRLTYWSSGVDVRWSRWAGLGRRFHDFPDADAVAEAFCRMLEATPGPTYLSIDKDVFSPEVLRTHWDQGRFMPRHAESIVDTLAGSLVGCDVTGDVSVHRYQGIWKRWLSAVDGQDIVEAHPELAEWQAMQGSINLWLLRLLQQAL</sequence>
<name>A0A328ZIT8_9BURK</name>
<dbReference type="Gene3D" id="3.40.800.10">
    <property type="entry name" value="Ureohydrolase domain"/>
    <property type="match status" value="1"/>
</dbReference>
<evidence type="ECO:0000313" key="2">
    <source>
        <dbReference type="Proteomes" id="UP000248856"/>
    </source>
</evidence>
<proteinExistence type="predicted"/>
<keyword evidence="2" id="KW-1185">Reference proteome</keyword>
<comment type="caution">
    <text evidence="1">The sequence shown here is derived from an EMBL/GenBank/DDBJ whole genome shotgun (WGS) entry which is preliminary data.</text>
</comment>
<dbReference type="EMBL" id="QLTA01000003">
    <property type="protein sequence ID" value="RAR85789.1"/>
    <property type="molecule type" value="Genomic_DNA"/>
</dbReference>